<dbReference type="Gene3D" id="3.20.20.450">
    <property type="entry name" value="EAL domain"/>
    <property type="match status" value="1"/>
</dbReference>
<dbReference type="InterPro" id="IPR029787">
    <property type="entry name" value="Nucleotide_cyclase"/>
</dbReference>
<keyword evidence="1" id="KW-0129">CBS domain</keyword>
<name>A0AAJ0UD94_HALSE</name>
<dbReference type="Proteomes" id="UP001296967">
    <property type="component" value="Unassembled WGS sequence"/>
</dbReference>
<dbReference type="SMART" id="SM00267">
    <property type="entry name" value="GGDEF"/>
    <property type="match status" value="1"/>
</dbReference>
<protein>
    <recommendedName>
        <fullName evidence="8">Diguanylate cyclase/phosphodiesterase</fullName>
    </recommendedName>
</protein>
<keyword evidence="7" id="KW-1185">Reference proteome</keyword>
<dbReference type="PROSITE" id="PS50887">
    <property type="entry name" value="GGDEF"/>
    <property type="match status" value="1"/>
</dbReference>
<dbReference type="SUPFAM" id="SSF141868">
    <property type="entry name" value="EAL domain-like"/>
    <property type="match status" value="1"/>
</dbReference>
<dbReference type="InterPro" id="IPR046342">
    <property type="entry name" value="CBS_dom_sf"/>
</dbReference>
<accession>A0AAJ0UD94</accession>
<dbReference type="SUPFAM" id="SSF55073">
    <property type="entry name" value="Nucleotide cyclase"/>
    <property type="match status" value="1"/>
</dbReference>
<dbReference type="AlphaFoldDB" id="A0AAJ0UD94"/>
<dbReference type="InterPro" id="IPR000160">
    <property type="entry name" value="GGDEF_dom"/>
</dbReference>
<dbReference type="PROSITE" id="PS51371">
    <property type="entry name" value="CBS"/>
    <property type="match status" value="1"/>
</dbReference>
<gene>
    <name evidence="6" type="ORF">CCR82_02080</name>
</gene>
<dbReference type="Gene3D" id="3.30.70.270">
    <property type="match status" value="1"/>
</dbReference>
<dbReference type="RefSeq" id="WP_201243707.1">
    <property type="nucleotide sequence ID" value="NZ_NHSF01000013.1"/>
</dbReference>
<dbReference type="InterPro" id="IPR035919">
    <property type="entry name" value="EAL_sf"/>
</dbReference>
<evidence type="ECO:0000313" key="6">
    <source>
        <dbReference type="EMBL" id="MBK5929350.1"/>
    </source>
</evidence>
<dbReference type="Pfam" id="PF00571">
    <property type="entry name" value="CBS"/>
    <property type="match status" value="1"/>
</dbReference>
<feature type="region of interest" description="Disordered" evidence="2">
    <location>
        <begin position="1"/>
        <end position="20"/>
    </location>
</feature>
<evidence type="ECO:0000256" key="2">
    <source>
        <dbReference type="SAM" id="MobiDB-lite"/>
    </source>
</evidence>
<dbReference type="InterPro" id="IPR043128">
    <property type="entry name" value="Rev_trsase/Diguanyl_cyclase"/>
</dbReference>
<evidence type="ECO:0000259" key="4">
    <source>
        <dbReference type="PROSITE" id="PS50887"/>
    </source>
</evidence>
<reference evidence="6" key="1">
    <citation type="submission" date="2017-05" db="EMBL/GenBank/DDBJ databases">
        <authorList>
            <person name="Imhoff J.F."/>
            <person name="Rahn T."/>
            <person name="Kuenzel S."/>
            <person name="Neulinger S.C."/>
        </authorList>
    </citation>
    <scope>NUCLEOTIDE SEQUENCE</scope>
    <source>
        <strain evidence="6">DSM 4395</strain>
    </source>
</reference>
<evidence type="ECO:0000259" key="5">
    <source>
        <dbReference type="PROSITE" id="PS51371"/>
    </source>
</evidence>
<dbReference type="Pfam" id="PF00990">
    <property type="entry name" value="GGDEF"/>
    <property type="match status" value="1"/>
</dbReference>
<evidence type="ECO:0000259" key="3">
    <source>
        <dbReference type="PROSITE" id="PS50883"/>
    </source>
</evidence>
<sequence>MIQTSLGPARCDDPSTGDSIDDASVQDLDRILARQSLAPAFAPIAELRLRDPHGYRGQVSGPADSPLRLPLTLFGVAEHCGRSAELTLAALNSLATQFQAQGLGGKLFYRVRRAALYDPGFCADRLQDILTQAGLEPDRLVLGLSEHRAHQSSLKALSRLFADLRALGIQMMLCGFGDTHGGLLAVQALRPDYIELGRGQIEILRSPVPNLDFVRATLDVARRFNALVVATGIDTEQDLRAAEALGIPLLQGHSIGALDPAPRKRLRKKLFCGAADSDGGLGDAQTATVAGLATEIPPVCADYSVEEVGEVFHAARQLQTLPVVEKGKPLGLVRRMDFMNLFLSRYGRDLHGRKPIRLFMDARPVMVEHDTPINEVSQKLTDDNQSHAQTDFLITRNGRYLGVGYMVDLLREITALQLQTARHANPLSGLPGNVPINQRINEMLRKGRAFVVVYVDLDHFKPFNDAYGYSKGDEVIVAVATLLLSECGTLGDFVGHVGGDDFVILFEDDDWEMRCRRILATFEAQAPSFYNATDRENGGLWGEDRQGTRVFFPFLSLSLGAVRPDPDCCDSFHDVATMAADAKHMAKQQAGNSLFIERRCGPHRVA</sequence>
<feature type="domain" description="CBS" evidence="5">
    <location>
        <begin position="292"/>
        <end position="350"/>
    </location>
</feature>
<dbReference type="SUPFAM" id="SSF54631">
    <property type="entry name" value="CBS-domain pair"/>
    <property type="match status" value="1"/>
</dbReference>
<dbReference type="GO" id="GO:0071111">
    <property type="term" value="F:cyclic-guanylate-specific phosphodiesterase activity"/>
    <property type="evidence" value="ECO:0007669"/>
    <property type="project" value="InterPro"/>
</dbReference>
<evidence type="ECO:0008006" key="8">
    <source>
        <dbReference type="Google" id="ProtNLM"/>
    </source>
</evidence>
<feature type="domain" description="GGDEF" evidence="4">
    <location>
        <begin position="448"/>
        <end position="599"/>
    </location>
</feature>
<dbReference type="CDD" id="cd01948">
    <property type="entry name" value="EAL"/>
    <property type="match status" value="1"/>
</dbReference>
<proteinExistence type="predicted"/>
<dbReference type="CDD" id="cd04598">
    <property type="entry name" value="CBS_pair_GGDEF_EAL"/>
    <property type="match status" value="1"/>
</dbReference>
<dbReference type="Pfam" id="PF00563">
    <property type="entry name" value="EAL"/>
    <property type="match status" value="1"/>
</dbReference>
<dbReference type="InterPro" id="IPR000644">
    <property type="entry name" value="CBS_dom"/>
</dbReference>
<dbReference type="PROSITE" id="PS50883">
    <property type="entry name" value="EAL"/>
    <property type="match status" value="1"/>
</dbReference>
<comment type="caution">
    <text evidence="6">The sequence shown here is derived from an EMBL/GenBank/DDBJ whole genome shotgun (WGS) entry which is preliminary data.</text>
</comment>
<dbReference type="EMBL" id="NHSF01000013">
    <property type="protein sequence ID" value="MBK5929350.1"/>
    <property type="molecule type" value="Genomic_DNA"/>
</dbReference>
<dbReference type="CDD" id="cd01949">
    <property type="entry name" value="GGDEF"/>
    <property type="match status" value="1"/>
</dbReference>
<dbReference type="PANTHER" id="PTHR33121:SF76">
    <property type="entry name" value="SIGNALING PROTEIN"/>
    <property type="match status" value="1"/>
</dbReference>
<organism evidence="6 7">
    <name type="scientific">Halochromatium salexigens</name>
    <name type="common">Chromatium salexigens</name>
    <dbReference type="NCBI Taxonomy" id="49447"/>
    <lineage>
        <taxon>Bacteria</taxon>
        <taxon>Pseudomonadati</taxon>
        <taxon>Pseudomonadota</taxon>
        <taxon>Gammaproteobacteria</taxon>
        <taxon>Chromatiales</taxon>
        <taxon>Chromatiaceae</taxon>
        <taxon>Halochromatium</taxon>
    </lineage>
</organism>
<dbReference type="InterPro" id="IPR050706">
    <property type="entry name" value="Cyclic-di-GMP_PDE-like"/>
</dbReference>
<dbReference type="SMART" id="SM00052">
    <property type="entry name" value="EAL"/>
    <property type="match status" value="1"/>
</dbReference>
<evidence type="ECO:0000256" key="1">
    <source>
        <dbReference type="PROSITE-ProRule" id="PRU00703"/>
    </source>
</evidence>
<feature type="domain" description="EAL" evidence="3">
    <location>
        <begin position="21"/>
        <end position="272"/>
    </location>
</feature>
<reference evidence="6" key="2">
    <citation type="journal article" date="2020" name="Microorganisms">
        <title>Osmotic Adaptation and Compatible Solute Biosynthesis of Phototrophic Bacteria as Revealed from Genome Analyses.</title>
        <authorList>
            <person name="Imhoff J.F."/>
            <person name="Rahn T."/>
            <person name="Kunzel S."/>
            <person name="Keller A."/>
            <person name="Neulinger S.C."/>
        </authorList>
    </citation>
    <scope>NUCLEOTIDE SEQUENCE</scope>
    <source>
        <strain evidence="6">DSM 4395</strain>
    </source>
</reference>
<dbReference type="PANTHER" id="PTHR33121">
    <property type="entry name" value="CYCLIC DI-GMP PHOSPHODIESTERASE PDEF"/>
    <property type="match status" value="1"/>
</dbReference>
<dbReference type="InterPro" id="IPR001633">
    <property type="entry name" value="EAL_dom"/>
</dbReference>
<dbReference type="NCBIfam" id="TIGR00254">
    <property type="entry name" value="GGDEF"/>
    <property type="match status" value="1"/>
</dbReference>
<evidence type="ECO:0000313" key="7">
    <source>
        <dbReference type="Proteomes" id="UP001296967"/>
    </source>
</evidence>
<dbReference type="Gene3D" id="3.10.580.10">
    <property type="entry name" value="CBS-domain"/>
    <property type="match status" value="1"/>
</dbReference>